<comment type="similarity">
    <text evidence="1">Belongs to the ustYa family.</text>
</comment>
<sequence>MQWVNISTYDDNEVQNYTGPFYAMSPAREAAVYEKVISRGGMYQENAYKGPPSPERDAVWNKLLEPIDIRVSKDTLEQLNITGLELNDHSGYYGGLNVYHHLHCLRYIRGVMRQEHFHNKPTNDPEFMEHVYHCIDDIRQALMCNPDLSIYTWTWIPGDRKPRPMLDIPQECVNWDKLNSWASDRSFDVFEPNLLVHPELGSSFPVVDRKLQSSALSNETGLAHPRQDFHDHSADASSSDIHIHT</sequence>
<evidence type="ECO:0000313" key="3">
    <source>
        <dbReference type="EMBL" id="KAF9892560.1"/>
    </source>
</evidence>
<organism evidence="3 4">
    <name type="scientific">Aspergillus nanangensis</name>
    <dbReference type="NCBI Taxonomy" id="2582783"/>
    <lineage>
        <taxon>Eukaryota</taxon>
        <taxon>Fungi</taxon>
        <taxon>Dikarya</taxon>
        <taxon>Ascomycota</taxon>
        <taxon>Pezizomycotina</taxon>
        <taxon>Eurotiomycetes</taxon>
        <taxon>Eurotiomycetidae</taxon>
        <taxon>Eurotiales</taxon>
        <taxon>Aspergillaceae</taxon>
        <taxon>Aspergillus</taxon>
        <taxon>Aspergillus subgen. Circumdati</taxon>
    </lineage>
</organism>
<dbReference type="Proteomes" id="UP001194746">
    <property type="component" value="Unassembled WGS sequence"/>
</dbReference>
<keyword evidence="4" id="KW-1185">Reference proteome</keyword>
<reference evidence="3" key="2">
    <citation type="submission" date="2020-02" db="EMBL/GenBank/DDBJ databases">
        <authorList>
            <person name="Gilchrist C.L.M."/>
            <person name="Chooi Y.-H."/>
        </authorList>
    </citation>
    <scope>NUCLEOTIDE SEQUENCE</scope>
    <source>
        <strain evidence="3">MST-FP2251</strain>
    </source>
</reference>
<gene>
    <name evidence="3" type="ORF">FE257_001669</name>
</gene>
<dbReference type="Pfam" id="PF11807">
    <property type="entry name" value="UstYa"/>
    <property type="match status" value="1"/>
</dbReference>
<accession>A0AAD4CTS3</accession>
<name>A0AAD4CTS3_ASPNN</name>
<feature type="compositionally biased region" description="Basic and acidic residues" evidence="2">
    <location>
        <begin position="225"/>
        <end position="234"/>
    </location>
</feature>
<dbReference type="PANTHER" id="PTHR33365:SF7">
    <property type="entry name" value="TAT PATHWAY SIGNAL SEQUENCE"/>
    <property type="match status" value="1"/>
</dbReference>
<evidence type="ECO:0000313" key="4">
    <source>
        <dbReference type="Proteomes" id="UP001194746"/>
    </source>
</evidence>
<protein>
    <recommendedName>
        <fullName evidence="5">Tat pathway signal sequence</fullName>
    </recommendedName>
</protein>
<dbReference type="GO" id="GO:0043386">
    <property type="term" value="P:mycotoxin biosynthetic process"/>
    <property type="evidence" value="ECO:0007669"/>
    <property type="project" value="InterPro"/>
</dbReference>
<dbReference type="EMBL" id="VCAU01000012">
    <property type="protein sequence ID" value="KAF9892560.1"/>
    <property type="molecule type" value="Genomic_DNA"/>
</dbReference>
<evidence type="ECO:0008006" key="5">
    <source>
        <dbReference type="Google" id="ProtNLM"/>
    </source>
</evidence>
<feature type="region of interest" description="Disordered" evidence="2">
    <location>
        <begin position="222"/>
        <end position="245"/>
    </location>
</feature>
<proteinExistence type="inferred from homology"/>
<evidence type="ECO:0000256" key="1">
    <source>
        <dbReference type="ARBA" id="ARBA00035112"/>
    </source>
</evidence>
<evidence type="ECO:0000256" key="2">
    <source>
        <dbReference type="SAM" id="MobiDB-lite"/>
    </source>
</evidence>
<dbReference type="AlphaFoldDB" id="A0AAD4CTS3"/>
<reference evidence="3" key="1">
    <citation type="journal article" date="2019" name="Beilstein J. Org. Chem.">
        <title>Nanangenines: drimane sesquiterpenoids as the dominant metabolite cohort of a novel Australian fungus, Aspergillus nanangensis.</title>
        <authorList>
            <person name="Lacey H.J."/>
            <person name="Gilchrist C.L.M."/>
            <person name="Crombie A."/>
            <person name="Kalaitzis J.A."/>
            <person name="Vuong D."/>
            <person name="Rutledge P.J."/>
            <person name="Turner P."/>
            <person name="Pitt J.I."/>
            <person name="Lacey E."/>
            <person name="Chooi Y.H."/>
            <person name="Piggott A.M."/>
        </authorList>
    </citation>
    <scope>NUCLEOTIDE SEQUENCE</scope>
    <source>
        <strain evidence="3">MST-FP2251</strain>
    </source>
</reference>
<feature type="compositionally biased region" description="Low complexity" evidence="2">
    <location>
        <begin position="235"/>
        <end position="245"/>
    </location>
</feature>
<dbReference type="InterPro" id="IPR021765">
    <property type="entry name" value="UstYa-like"/>
</dbReference>
<comment type="caution">
    <text evidence="3">The sequence shown here is derived from an EMBL/GenBank/DDBJ whole genome shotgun (WGS) entry which is preliminary data.</text>
</comment>
<dbReference type="PANTHER" id="PTHR33365">
    <property type="entry name" value="YALI0B05434P"/>
    <property type="match status" value="1"/>
</dbReference>